<gene>
    <name evidence="2" type="ORF">TMPK1_33920</name>
</gene>
<accession>A0A8S8XIZ5</accession>
<dbReference type="InterPro" id="IPR051678">
    <property type="entry name" value="AGP_Transferase"/>
</dbReference>
<evidence type="ECO:0000259" key="1">
    <source>
        <dbReference type="Pfam" id="PF01636"/>
    </source>
</evidence>
<dbReference type="Pfam" id="PF01636">
    <property type="entry name" value="APH"/>
    <property type="match status" value="1"/>
</dbReference>
<dbReference type="Gene3D" id="3.30.200.20">
    <property type="entry name" value="Phosphorylase Kinase, domain 1"/>
    <property type="match status" value="1"/>
</dbReference>
<feature type="domain" description="Aminoglycoside phosphotransferase" evidence="1">
    <location>
        <begin position="28"/>
        <end position="249"/>
    </location>
</feature>
<dbReference type="AlphaFoldDB" id="A0A8S8XIZ5"/>
<reference evidence="2" key="1">
    <citation type="submission" date="2021-02" db="EMBL/GenBank/DDBJ databases">
        <title>Genome sequence of Rhodospirillales sp. strain TMPK1 isolated from soil.</title>
        <authorList>
            <person name="Nakai R."/>
            <person name="Kusada H."/>
            <person name="Tamaki H."/>
        </authorList>
    </citation>
    <scope>NUCLEOTIDE SEQUENCE</scope>
    <source>
        <strain evidence="2">TMPK1</strain>
    </source>
</reference>
<protein>
    <recommendedName>
        <fullName evidence="1">Aminoglycoside phosphotransferase domain-containing protein</fullName>
    </recommendedName>
</protein>
<dbReference type="Gene3D" id="3.90.1200.10">
    <property type="match status" value="1"/>
</dbReference>
<dbReference type="Proteomes" id="UP000681075">
    <property type="component" value="Unassembled WGS sequence"/>
</dbReference>
<evidence type="ECO:0000313" key="2">
    <source>
        <dbReference type="EMBL" id="GIL41155.1"/>
    </source>
</evidence>
<dbReference type="InterPro" id="IPR002575">
    <property type="entry name" value="Aminoglycoside_PTrfase"/>
</dbReference>
<dbReference type="PANTHER" id="PTHR21310">
    <property type="entry name" value="AMINOGLYCOSIDE PHOSPHOTRANSFERASE-RELATED-RELATED"/>
    <property type="match status" value="1"/>
</dbReference>
<sequence length="292" mass="31158">MPTSASDTIDAALRARLALVLPSTPRTLRAIEDGSVNRIIVADEQYVARIPRAPEGHADAAREVALLTRANGKLGIRVPRVLKVEGDVVLLEYLTGEALGWSVLRDLPPALGASLLDQLVGALATLHALPSDGLPRAAQVADAVWVKDIDTRVTQHVLPLLPMGARRDAERALAAAAEAVDANERLCATHADLHPEHVLWDPAAGVLTGLIDWGWSGIGDPALDLAQLAWNYGQRALAAIRRVHPRAAELLPRAIALAALFELDWAARGVAAREPTPLLWHLGGAKAWGDET</sequence>
<dbReference type="InterPro" id="IPR011009">
    <property type="entry name" value="Kinase-like_dom_sf"/>
</dbReference>
<comment type="caution">
    <text evidence="2">The sequence shown here is derived from an EMBL/GenBank/DDBJ whole genome shotgun (WGS) entry which is preliminary data.</text>
</comment>
<name>A0A8S8XIZ5_9PROT</name>
<evidence type="ECO:0000313" key="3">
    <source>
        <dbReference type="Proteomes" id="UP000681075"/>
    </source>
</evidence>
<dbReference type="EMBL" id="BOPV01000001">
    <property type="protein sequence ID" value="GIL41155.1"/>
    <property type="molecule type" value="Genomic_DNA"/>
</dbReference>
<organism evidence="2 3">
    <name type="scientific">Roseiterribacter gracilis</name>
    <dbReference type="NCBI Taxonomy" id="2812848"/>
    <lineage>
        <taxon>Bacteria</taxon>
        <taxon>Pseudomonadati</taxon>
        <taxon>Pseudomonadota</taxon>
        <taxon>Alphaproteobacteria</taxon>
        <taxon>Rhodospirillales</taxon>
        <taxon>Roseiterribacteraceae</taxon>
        <taxon>Roseiterribacter</taxon>
    </lineage>
</organism>
<proteinExistence type="predicted"/>
<dbReference type="SUPFAM" id="SSF56112">
    <property type="entry name" value="Protein kinase-like (PK-like)"/>
    <property type="match status" value="1"/>
</dbReference>
<keyword evidence="3" id="KW-1185">Reference proteome</keyword>
<dbReference type="RefSeq" id="WP_420244525.1">
    <property type="nucleotide sequence ID" value="NZ_BOPV01000001.1"/>
</dbReference>